<dbReference type="EMBL" id="BMMD01000002">
    <property type="protein sequence ID" value="GGJ71267.1"/>
    <property type="molecule type" value="Genomic_DNA"/>
</dbReference>
<gene>
    <name evidence="1" type="ORF">GCM10011372_06470</name>
</gene>
<evidence type="ECO:0000313" key="2">
    <source>
        <dbReference type="Proteomes" id="UP000636956"/>
    </source>
</evidence>
<comment type="caution">
    <text evidence="1">The sequence shown here is derived from an EMBL/GenBank/DDBJ whole genome shotgun (WGS) entry which is preliminary data.</text>
</comment>
<reference evidence="1" key="1">
    <citation type="journal article" date="2014" name="Int. J. Syst. Evol. Microbiol.">
        <title>Complete genome sequence of Corynebacterium casei LMG S-19264T (=DSM 44701T), isolated from a smear-ripened cheese.</title>
        <authorList>
            <consortium name="US DOE Joint Genome Institute (JGI-PGF)"/>
            <person name="Walter F."/>
            <person name="Albersmeier A."/>
            <person name="Kalinowski J."/>
            <person name="Ruckert C."/>
        </authorList>
    </citation>
    <scope>NUCLEOTIDE SEQUENCE</scope>
    <source>
        <strain evidence="1">CGMCC 1.8984</strain>
    </source>
</reference>
<name>A0A917PCW3_9MICO</name>
<dbReference type="Proteomes" id="UP000636956">
    <property type="component" value="Unassembled WGS sequence"/>
</dbReference>
<sequence length="45" mass="4909">MPGRGYVCLKDYRETTTNQSAKVEGCAAYTGRNSLAQFPTESPIP</sequence>
<dbReference type="AlphaFoldDB" id="A0A917PCW3"/>
<protein>
    <submittedName>
        <fullName evidence="1">Uncharacterized protein</fullName>
    </submittedName>
</protein>
<organism evidence="1 2">
    <name type="scientific">Agromyces bauzanensis</name>
    <dbReference type="NCBI Taxonomy" id="1308924"/>
    <lineage>
        <taxon>Bacteria</taxon>
        <taxon>Bacillati</taxon>
        <taxon>Actinomycetota</taxon>
        <taxon>Actinomycetes</taxon>
        <taxon>Micrococcales</taxon>
        <taxon>Microbacteriaceae</taxon>
        <taxon>Agromyces</taxon>
    </lineage>
</organism>
<evidence type="ECO:0000313" key="1">
    <source>
        <dbReference type="EMBL" id="GGJ71267.1"/>
    </source>
</evidence>
<keyword evidence="2" id="KW-1185">Reference proteome</keyword>
<reference evidence="1" key="2">
    <citation type="submission" date="2020-09" db="EMBL/GenBank/DDBJ databases">
        <authorList>
            <person name="Sun Q."/>
            <person name="Zhou Y."/>
        </authorList>
    </citation>
    <scope>NUCLEOTIDE SEQUENCE</scope>
    <source>
        <strain evidence="1">CGMCC 1.8984</strain>
    </source>
</reference>
<accession>A0A917PCW3</accession>
<proteinExistence type="predicted"/>